<dbReference type="EMBL" id="CP001778">
    <property type="protein sequence ID" value="ADD40085.1"/>
    <property type="molecule type" value="Genomic_DNA"/>
</dbReference>
<gene>
    <name evidence="3" type="ordered locus">Snas_0368</name>
</gene>
<evidence type="ECO:0000313" key="3">
    <source>
        <dbReference type="EMBL" id="ADD40085.1"/>
    </source>
</evidence>
<evidence type="ECO:0008006" key="5">
    <source>
        <dbReference type="Google" id="ProtNLM"/>
    </source>
</evidence>
<name>D3Q4C5_STANL</name>
<keyword evidence="2" id="KW-1133">Transmembrane helix</keyword>
<dbReference type="KEGG" id="sna:Snas_0368"/>
<evidence type="ECO:0000256" key="1">
    <source>
        <dbReference type="SAM" id="MobiDB-lite"/>
    </source>
</evidence>
<reference evidence="3 4" key="1">
    <citation type="journal article" date="2009" name="Stand. Genomic Sci.">
        <title>Complete genome sequence of Stackebrandtia nassauensis type strain (LLR-40K-21).</title>
        <authorList>
            <person name="Munk C."/>
            <person name="Lapidus A."/>
            <person name="Copeland A."/>
            <person name="Jando M."/>
            <person name="Mayilraj S."/>
            <person name="Glavina Del Rio T."/>
            <person name="Nolan M."/>
            <person name="Chen F."/>
            <person name="Lucas S."/>
            <person name="Tice H."/>
            <person name="Cheng J.F."/>
            <person name="Han C."/>
            <person name="Detter J.C."/>
            <person name="Bruce D."/>
            <person name="Goodwin L."/>
            <person name="Chain P."/>
            <person name="Pitluck S."/>
            <person name="Goker M."/>
            <person name="Ovchinikova G."/>
            <person name="Pati A."/>
            <person name="Ivanova N."/>
            <person name="Mavromatis K."/>
            <person name="Chen A."/>
            <person name="Palaniappan K."/>
            <person name="Land M."/>
            <person name="Hauser L."/>
            <person name="Chang Y.J."/>
            <person name="Jeffries C.D."/>
            <person name="Bristow J."/>
            <person name="Eisen J.A."/>
            <person name="Markowitz V."/>
            <person name="Hugenholtz P."/>
            <person name="Kyrpides N.C."/>
            <person name="Klenk H.P."/>
        </authorList>
    </citation>
    <scope>NUCLEOTIDE SEQUENCE [LARGE SCALE GENOMIC DNA]</scope>
    <source>
        <strain evidence="4">DSM 44728 / CIP 108903 / NRRL B-16338 / NBRC 102104 / LLR-40K-21</strain>
    </source>
</reference>
<dbReference type="OrthoDB" id="5180668at2"/>
<evidence type="ECO:0000313" key="4">
    <source>
        <dbReference type="Proteomes" id="UP000000844"/>
    </source>
</evidence>
<accession>D3Q4C5</accession>
<sequence length="385" mass="41163">MGRTLGPFTDVSTARVDGAYEIYRGEDDDGREVEILTLGATSAKDPARRALLSDTVAWAHATRGPADASILSADLDSDQPYVVTLRQDGMRGVERMLERMLAMGPPSGPLSGVNQNSGQFPIVGPPTGHIPVVTGHTDPHGIPRVVSTPPSGSPVAPASPMASYVTKAQTSRPPWLVPMAVVLLLLVLIAGGFFVFYGMSGEDSDGTPGGGESGADDQNAQEMKPSWDDSLPPVKVVGDQTYTGDEGETIALARWPFAFKVTPGMTCEQPENLLAECAVPDQAEDTWAEIQVQECPDGCGEPAKNKLVNAFDMPGEEERVDANTQIGNEYFNDEDLYHVGMTRFYEPEPGHVLFVTVFASGNRSESAMQELHRIVNSVATQTSAV</sequence>
<protein>
    <recommendedName>
        <fullName evidence="5">Serine/threonine protein kinase</fullName>
    </recommendedName>
</protein>
<feature type="transmembrane region" description="Helical" evidence="2">
    <location>
        <begin position="175"/>
        <end position="197"/>
    </location>
</feature>
<dbReference type="RefSeq" id="WP_013015656.1">
    <property type="nucleotide sequence ID" value="NC_013947.1"/>
</dbReference>
<keyword evidence="2" id="KW-0812">Transmembrane</keyword>
<keyword evidence="2" id="KW-0472">Membrane</keyword>
<dbReference type="AlphaFoldDB" id="D3Q4C5"/>
<dbReference type="Proteomes" id="UP000000844">
    <property type="component" value="Chromosome"/>
</dbReference>
<feature type="region of interest" description="Disordered" evidence="1">
    <location>
        <begin position="204"/>
        <end position="232"/>
    </location>
</feature>
<proteinExistence type="predicted"/>
<evidence type="ECO:0000256" key="2">
    <source>
        <dbReference type="SAM" id="Phobius"/>
    </source>
</evidence>
<organism evidence="3 4">
    <name type="scientific">Stackebrandtia nassauensis (strain DSM 44728 / CIP 108903 / NRRL B-16338 / NBRC 102104 / LLR-40K-21)</name>
    <dbReference type="NCBI Taxonomy" id="446470"/>
    <lineage>
        <taxon>Bacteria</taxon>
        <taxon>Bacillati</taxon>
        <taxon>Actinomycetota</taxon>
        <taxon>Actinomycetes</taxon>
        <taxon>Glycomycetales</taxon>
        <taxon>Glycomycetaceae</taxon>
        <taxon>Stackebrandtia</taxon>
    </lineage>
</organism>
<keyword evidence="4" id="KW-1185">Reference proteome</keyword>
<dbReference type="HOGENOM" id="CLU_717481_0_0_11"/>
<dbReference type="eggNOG" id="ENOG502ZS8I">
    <property type="taxonomic scope" value="Bacteria"/>
</dbReference>